<evidence type="ECO:0000313" key="1">
    <source>
        <dbReference type="EMBL" id="CAD8539137.1"/>
    </source>
</evidence>
<sequence>MMLSYHEQLILEPPSHFSTDPLPRAAASVNALRVNEVSIAQAASASGTEGNSEISRAGPSASAANIAARSGVRMVSERMGIAEEFSRHSDTDSSGGDSSKCATSMIGEPFDWRSFIGGMLMGCTVGVMCARGRIMQIGKTV</sequence>
<dbReference type="EMBL" id="HBER01028725">
    <property type="protein sequence ID" value="CAD8539137.1"/>
    <property type="molecule type" value="Transcribed_RNA"/>
</dbReference>
<accession>A0A7S0NX84</accession>
<reference evidence="1" key="1">
    <citation type="submission" date="2021-01" db="EMBL/GenBank/DDBJ databases">
        <authorList>
            <person name="Corre E."/>
            <person name="Pelletier E."/>
            <person name="Niang G."/>
            <person name="Scheremetjew M."/>
            <person name="Finn R."/>
            <person name="Kale V."/>
            <person name="Holt S."/>
            <person name="Cochrane G."/>
            <person name="Meng A."/>
            <person name="Brown T."/>
            <person name="Cohen L."/>
        </authorList>
    </citation>
    <scope>NUCLEOTIDE SEQUENCE</scope>
    <source>
        <strain evidence="1">RCC1130</strain>
    </source>
</reference>
<protein>
    <submittedName>
        <fullName evidence="1">Uncharacterized protein</fullName>
    </submittedName>
</protein>
<gene>
    <name evidence="1" type="ORF">CLEP1334_LOCUS14420</name>
</gene>
<dbReference type="AlphaFoldDB" id="A0A7S0NX84"/>
<organism evidence="1">
    <name type="scientific">Calcidiscus leptoporus</name>
    <dbReference type="NCBI Taxonomy" id="127549"/>
    <lineage>
        <taxon>Eukaryota</taxon>
        <taxon>Haptista</taxon>
        <taxon>Haptophyta</taxon>
        <taxon>Prymnesiophyceae</taxon>
        <taxon>Coccolithales</taxon>
        <taxon>Calcidiscaceae</taxon>
        <taxon>Calcidiscus</taxon>
    </lineage>
</organism>
<name>A0A7S0NX84_9EUKA</name>
<proteinExistence type="predicted"/>